<comment type="caution">
    <text evidence="7">The sequence shown here is derived from an EMBL/GenBank/DDBJ whole genome shotgun (WGS) entry which is preliminary data.</text>
</comment>
<proteinExistence type="inferred from homology"/>
<dbReference type="FunFam" id="3.30.70.260:FF:000001">
    <property type="entry name" value="Acetolactate synthase, small subunit"/>
    <property type="match status" value="1"/>
</dbReference>
<dbReference type="Gene3D" id="3.30.70.1150">
    <property type="entry name" value="ACT-like. Chain A, domain 2"/>
    <property type="match status" value="1"/>
</dbReference>
<dbReference type="InterPro" id="IPR002912">
    <property type="entry name" value="ACT_dom"/>
</dbReference>
<keyword evidence="5" id="KW-0100">Branched-chain amino acid biosynthesis</keyword>
<dbReference type="NCBIfam" id="TIGR00119">
    <property type="entry name" value="acolac_sm"/>
    <property type="match status" value="1"/>
</dbReference>
<dbReference type="GO" id="GO:1990610">
    <property type="term" value="F:acetolactate synthase regulator activity"/>
    <property type="evidence" value="ECO:0007669"/>
    <property type="project" value="InterPro"/>
</dbReference>
<dbReference type="PANTHER" id="PTHR31242">
    <property type="entry name" value="ACETOLACTATE SYNTHASE SMALL SUBUNIT, MITOCHONDRIAL"/>
    <property type="match status" value="1"/>
</dbReference>
<dbReference type="PROSITE" id="PS51671">
    <property type="entry name" value="ACT"/>
    <property type="match status" value="1"/>
</dbReference>
<dbReference type="Pfam" id="PF10369">
    <property type="entry name" value="ALS_ss_C"/>
    <property type="match status" value="1"/>
</dbReference>
<evidence type="ECO:0000313" key="8">
    <source>
        <dbReference type="Proteomes" id="UP000654370"/>
    </source>
</evidence>
<feature type="domain" description="ACT" evidence="6">
    <location>
        <begin position="98"/>
        <end position="178"/>
    </location>
</feature>
<dbReference type="InterPro" id="IPR019455">
    <property type="entry name" value="Acetolactate_synth_ssu_C"/>
</dbReference>
<dbReference type="UniPathway" id="UPA00047">
    <property type="reaction ID" value="UER00055"/>
</dbReference>
<comment type="pathway">
    <text evidence="2">Amino-acid biosynthesis; L-valine biosynthesis; L-valine from pyruvate: step 1/4.</text>
</comment>
<dbReference type="InterPro" id="IPR027271">
    <property type="entry name" value="Acetolactate_synth/TF_NikR_C"/>
</dbReference>
<dbReference type="InterPro" id="IPR004789">
    <property type="entry name" value="Acetalactate_synth_ssu"/>
</dbReference>
<dbReference type="GO" id="GO:0009099">
    <property type="term" value="P:L-valine biosynthetic process"/>
    <property type="evidence" value="ECO:0007669"/>
    <property type="project" value="UniProtKB-UniPathway"/>
</dbReference>
<name>A0A8H7UIF3_MORIS</name>
<keyword evidence="8" id="KW-1185">Reference proteome</keyword>
<dbReference type="InterPro" id="IPR053050">
    <property type="entry name" value="ALS_regulatory_subunit"/>
</dbReference>
<dbReference type="PANTHER" id="PTHR31242:SF2">
    <property type="entry name" value="ACETOLACTATE SYNTHASE SMALL SUBUNIT, MITOCHONDRIAL"/>
    <property type="match status" value="1"/>
</dbReference>
<dbReference type="GO" id="GO:0009097">
    <property type="term" value="P:isoleucine biosynthetic process"/>
    <property type="evidence" value="ECO:0007669"/>
    <property type="project" value="UniProtKB-UniPathway"/>
</dbReference>
<evidence type="ECO:0000256" key="2">
    <source>
        <dbReference type="ARBA" id="ARBA00005025"/>
    </source>
</evidence>
<reference evidence="7" key="1">
    <citation type="submission" date="2020-12" db="EMBL/GenBank/DDBJ databases">
        <title>Metabolic potential, ecology and presence of endohyphal bacteria is reflected in genomic diversity of Mucoromycotina.</title>
        <authorList>
            <person name="Muszewska A."/>
            <person name="Okrasinska A."/>
            <person name="Steczkiewicz K."/>
            <person name="Drgas O."/>
            <person name="Orlowska M."/>
            <person name="Perlinska-Lenart U."/>
            <person name="Aleksandrzak-Piekarczyk T."/>
            <person name="Szatraj K."/>
            <person name="Zielenkiewicz U."/>
            <person name="Pilsyk S."/>
            <person name="Malc E."/>
            <person name="Mieczkowski P."/>
            <person name="Kruszewska J.S."/>
            <person name="Biernat P."/>
            <person name="Pawlowska J."/>
        </authorList>
    </citation>
    <scope>NUCLEOTIDE SEQUENCE</scope>
    <source>
        <strain evidence="7">WA0000067209</strain>
    </source>
</reference>
<accession>A0A8H7UIF3</accession>
<dbReference type="InterPro" id="IPR045865">
    <property type="entry name" value="ACT-like_dom_sf"/>
</dbReference>
<comment type="similarity">
    <text evidence="3">Belongs to the acetolactate synthase small subunit family.</text>
</comment>
<dbReference type="AlphaFoldDB" id="A0A8H7UIF3"/>
<protein>
    <recommendedName>
        <fullName evidence="6">ACT domain-containing protein</fullName>
    </recommendedName>
</protein>
<evidence type="ECO:0000256" key="4">
    <source>
        <dbReference type="ARBA" id="ARBA00022605"/>
    </source>
</evidence>
<dbReference type="GO" id="GO:0005948">
    <property type="term" value="C:acetolactate synthase complex"/>
    <property type="evidence" value="ECO:0007669"/>
    <property type="project" value="TreeGrafter"/>
</dbReference>
<keyword evidence="4" id="KW-0028">Amino-acid biosynthesis</keyword>
<dbReference type="Proteomes" id="UP000654370">
    <property type="component" value="Unassembled WGS sequence"/>
</dbReference>
<dbReference type="InterPro" id="IPR039557">
    <property type="entry name" value="AHAS_ACT"/>
</dbReference>
<evidence type="ECO:0000259" key="6">
    <source>
        <dbReference type="PROSITE" id="PS51671"/>
    </source>
</evidence>
<comment type="pathway">
    <text evidence="1">Amino-acid biosynthesis; L-isoleucine biosynthesis; L-isoleucine from 2-oxobutanoate: step 1/4.</text>
</comment>
<sequence>MLRSLTSNIGHNLISTGVSRATLPRLAAGIPIASFNRYQSSKTGGVNSPSSSTPYSKAKAFHRQLPFVPTLQPSAEEAVNNILYNTPPKSNAPETRHILNCLVRNEPGVLSRVSGVLAARGFNIDSLVVAKTEVPDLSRMTIIFKGQNTPIEQARRQLEDVVPVYAVLDYTNTKLVERELLLVKCSILGPEMLHKQLPDSFYEKSHASEHEGEEDESTPSAHLRKTFSHLRALTELARLFDGKVVDVSSDSVIIELCAKPSRLNSFMKLLKPFGILEASRTGAMAMPRSPVLDHYEPQQEHFIEEDGDVDATMLPPG</sequence>
<evidence type="ECO:0000313" key="7">
    <source>
        <dbReference type="EMBL" id="KAG2180983.1"/>
    </source>
</evidence>
<dbReference type="SUPFAM" id="SSF55021">
    <property type="entry name" value="ACT-like"/>
    <property type="match status" value="2"/>
</dbReference>
<dbReference type="CDD" id="cd04878">
    <property type="entry name" value="ACT_AHAS"/>
    <property type="match status" value="1"/>
</dbReference>
<gene>
    <name evidence="7" type="ORF">INT43_008565</name>
</gene>
<dbReference type="OrthoDB" id="2013116at2759"/>
<dbReference type="Gene3D" id="3.30.70.260">
    <property type="match status" value="1"/>
</dbReference>
<dbReference type="Pfam" id="PF22629">
    <property type="entry name" value="ACT_AHAS_ss"/>
    <property type="match status" value="1"/>
</dbReference>
<evidence type="ECO:0000256" key="1">
    <source>
        <dbReference type="ARBA" id="ARBA00004974"/>
    </source>
</evidence>
<dbReference type="UniPathway" id="UPA00049">
    <property type="reaction ID" value="UER00059"/>
</dbReference>
<evidence type="ECO:0000256" key="3">
    <source>
        <dbReference type="ARBA" id="ARBA00006341"/>
    </source>
</evidence>
<organism evidence="7 8">
    <name type="scientific">Mortierella isabellina</name>
    <name type="common">Filamentous fungus</name>
    <name type="synonym">Umbelopsis isabellina</name>
    <dbReference type="NCBI Taxonomy" id="91625"/>
    <lineage>
        <taxon>Eukaryota</taxon>
        <taxon>Fungi</taxon>
        <taxon>Fungi incertae sedis</taxon>
        <taxon>Mucoromycota</taxon>
        <taxon>Mucoromycotina</taxon>
        <taxon>Umbelopsidomycetes</taxon>
        <taxon>Umbelopsidales</taxon>
        <taxon>Umbelopsidaceae</taxon>
        <taxon>Umbelopsis</taxon>
    </lineage>
</organism>
<dbReference type="EMBL" id="JAEPQZ010000005">
    <property type="protein sequence ID" value="KAG2180983.1"/>
    <property type="molecule type" value="Genomic_DNA"/>
</dbReference>
<evidence type="ECO:0000256" key="5">
    <source>
        <dbReference type="ARBA" id="ARBA00023304"/>
    </source>
</evidence>
<dbReference type="GO" id="GO:0042645">
    <property type="term" value="C:mitochondrial nucleoid"/>
    <property type="evidence" value="ECO:0007669"/>
    <property type="project" value="TreeGrafter"/>
</dbReference>
<dbReference type="InterPro" id="IPR054480">
    <property type="entry name" value="AHAS_small-like_ACT"/>
</dbReference>